<dbReference type="GO" id="GO:0004467">
    <property type="term" value="F:long-chain fatty acid-CoA ligase activity"/>
    <property type="evidence" value="ECO:0007669"/>
    <property type="project" value="TreeGrafter"/>
</dbReference>
<comment type="caution">
    <text evidence="1">The sequence shown here is derived from an EMBL/GenBank/DDBJ whole genome shotgun (WGS) entry which is preliminary data.</text>
</comment>
<dbReference type="Gene3D" id="3.40.50.12780">
    <property type="entry name" value="N-terminal domain of ligase-like"/>
    <property type="match status" value="1"/>
</dbReference>
<protein>
    <submittedName>
        <fullName evidence="1">Amp-dependent synthetase ligase</fullName>
    </submittedName>
</protein>
<evidence type="ECO:0000313" key="1">
    <source>
        <dbReference type="EMBL" id="KAH0965133.1"/>
    </source>
</evidence>
<organism evidence="1 2">
    <name type="scientific">Hirsutella rhossiliensis</name>
    <dbReference type="NCBI Taxonomy" id="111463"/>
    <lineage>
        <taxon>Eukaryota</taxon>
        <taxon>Fungi</taxon>
        <taxon>Dikarya</taxon>
        <taxon>Ascomycota</taxon>
        <taxon>Pezizomycotina</taxon>
        <taxon>Sordariomycetes</taxon>
        <taxon>Hypocreomycetidae</taxon>
        <taxon>Hypocreales</taxon>
        <taxon>Ophiocordycipitaceae</taxon>
        <taxon>Hirsutella</taxon>
    </lineage>
</organism>
<dbReference type="EMBL" id="JAIZPD010000003">
    <property type="protein sequence ID" value="KAH0965133.1"/>
    <property type="molecule type" value="Genomic_DNA"/>
</dbReference>
<reference evidence="1" key="1">
    <citation type="submission" date="2021-09" db="EMBL/GenBank/DDBJ databases">
        <title>A high-quality genome of the endoparasitic fungus Hirsutella rhossiliensis with a comparison of Hirsutella genomes reveals transposable elements contributing to genome size variation.</title>
        <authorList>
            <person name="Lin R."/>
            <person name="Jiao Y."/>
            <person name="Sun X."/>
            <person name="Ling J."/>
            <person name="Xie B."/>
            <person name="Cheng X."/>
        </authorList>
    </citation>
    <scope>NUCLEOTIDE SEQUENCE</scope>
    <source>
        <strain evidence="1">HR02</strain>
    </source>
</reference>
<dbReference type="OrthoDB" id="4138492at2759"/>
<evidence type="ECO:0000313" key="2">
    <source>
        <dbReference type="Proteomes" id="UP000824596"/>
    </source>
</evidence>
<sequence>MGLLESLDAGVTGLLGQWNAYSTGLMTLLVAVITYRIMSSRDPDVHPMLLARQSVASMVRNEGESAVYRSQAAPHGMFLCPGLNVKDPGVSKWSRGRDGDLRDIWRRAASGGDGGSMGRVLTVLGSENVVEHKLEDMTRQITIIGRHIADQGGIKVAIYLPNSLELLVALLACSFYPNLTTVLIPFDVPGDELISMLKRSAVDTLVTAPGAFPFEAVVKAHPSLRQLIWVVDEGSSHMDWNEVPEGTGGSVNVATWQDIINESAASVGSELPALDLDHSPQDVVTFWQSKPGQLQEMERIGPSDLFLPADSLANIHTLVLTLAALYSNASVALNSVAGRSSDLVLATQGVAPTVLVASPGTLLKAHEESMGKLGSPLARLSHSLSTRSLAQDGVLSPTNALSAFASQARPAIGITPGKLRLVYVAERAGADTPYLSSQVLSDLRILTGARVIYALAAARVAGAVSQTALFDYRIDSSGKGHFGAPPTSVEVLMRDKGVHKTTDETVEGEIIARGPCVSGGEASIGVMGKVGVDNTLSYA</sequence>
<dbReference type="GO" id="GO:0005783">
    <property type="term" value="C:endoplasmic reticulum"/>
    <property type="evidence" value="ECO:0007669"/>
    <property type="project" value="TreeGrafter"/>
</dbReference>
<dbReference type="GO" id="GO:0016020">
    <property type="term" value="C:membrane"/>
    <property type="evidence" value="ECO:0007669"/>
    <property type="project" value="TreeGrafter"/>
</dbReference>
<dbReference type="PANTHER" id="PTHR43272:SF11">
    <property type="entry name" value="AMP-DEPENDENT SYNTHETASE_LIGASE DOMAIN-CONTAINING PROTEIN"/>
    <property type="match status" value="1"/>
</dbReference>
<name>A0A9P8SJB7_9HYPO</name>
<keyword evidence="1" id="KW-0436">Ligase</keyword>
<accession>A0A9P8SJB7</accession>
<dbReference type="RefSeq" id="XP_044722646.1">
    <property type="nucleotide sequence ID" value="XM_044861620.1"/>
</dbReference>
<dbReference type="AlphaFoldDB" id="A0A9P8SJB7"/>
<dbReference type="InterPro" id="IPR042099">
    <property type="entry name" value="ANL_N_sf"/>
</dbReference>
<proteinExistence type="predicted"/>
<dbReference type="Proteomes" id="UP000824596">
    <property type="component" value="Unassembled WGS sequence"/>
</dbReference>
<dbReference type="PANTHER" id="PTHR43272">
    <property type="entry name" value="LONG-CHAIN-FATTY-ACID--COA LIGASE"/>
    <property type="match status" value="1"/>
</dbReference>
<dbReference type="SUPFAM" id="SSF56801">
    <property type="entry name" value="Acetyl-CoA synthetase-like"/>
    <property type="match status" value="1"/>
</dbReference>
<gene>
    <name evidence="1" type="ORF">HRG_03149</name>
</gene>
<dbReference type="GeneID" id="68352278"/>
<keyword evidence="2" id="KW-1185">Reference proteome</keyword>